<keyword evidence="3" id="KW-1185">Reference proteome</keyword>
<dbReference type="SUPFAM" id="SSF53098">
    <property type="entry name" value="Ribonuclease H-like"/>
    <property type="match status" value="1"/>
</dbReference>
<sequence length="140" mass="15466">MITTPPGTVLCNTDALWTLESGAAGLGWLFDYTQSNERVSCSKFLPYISSPLMAEALALREVLLSSKHSLLSKVWFRSDSQGLITAINSKIYPVELYGVLSDIEFLSSSFSFIAFSFIPRAQNMLADSLAKNALRTARLY</sequence>
<accession>A0ABQ7ABJ6</accession>
<dbReference type="InterPro" id="IPR012337">
    <property type="entry name" value="RNaseH-like_sf"/>
</dbReference>
<gene>
    <name evidence="2" type="ORF">DY000_02056417</name>
</gene>
<dbReference type="PANTHER" id="PTHR47074">
    <property type="entry name" value="BNAC02G40300D PROTEIN"/>
    <property type="match status" value="1"/>
</dbReference>
<dbReference type="Gene3D" id="3.30.420.10">
    <property type="entry name" value="Ribonuclease H-like superfamily/Ribonuclease H"/>
    <property type="match status" value="1"/>
</dbReference>
<organism evidence="2 3">
    <name type="scientific">Brassica cretica</name>
    <name type="common">Mustard</name>
    <dbReference type="NCBI Taxonomy" id="69181"/>
    <lineage>
        <taxon>Eukaryota</taxon>
        <taxon>Viridiplantae</taxon>
        <taxon>Streptophyta</taxon>
        <taxon>Embryophyta</taxon>
        <taxon>Tracheophyta</taxon>
        <taxon>Spermatophyta</taxon>
        <taxon>Magnoliopsida</taxon>
        <taxon>eudicotyledons</taxon>
        <taxon>Gunneridae</taxon>
        <taxon>Pentapetalae</taxon>
        <taxon>rosids</taxon>
        <taxon>malvids</taxon>
        <taxon>Brassicales</taxon>
        <taxon>Brassicaceae</taxon>
        <taxon>Brassiceae</taxon>
        <taxon>Brassica</taxon>
    </lineage>
</organism>
<dbReference type="InterPro" id="IPR044730">
    <property type="entry name" value="RNase_H-like_dom_plant"/>
</dbReference>
<evidence type="ECO:0000313" key="2">
    <source>
        <dbReference type="EMBL" id="KAF3495043.1"/>
    </source>
</evidence>
<name>A0ABQ7ABJ6_BRACR</name>
<dbReference type="Proteomes" id="UP000266723">
    <property type="component" value="Unassembled WGS sequence"/>
</dbReference>
<dbReference type="InterPro" id="IPR036397">
    <property type="entry name" value="RNaseH_sf"/>
</dbReference>
<dbReference type="CDD" id="cd06222">
    <property type="entry name" value="RNase_H_like"/>
    <property type="match status" value="1"/>
</dbReference>
<proteinExistence type="predicted"/>
<protein>
    <recommendedName>
        <fullName evidence="1">RNase H type-1 domain-containing protein</fullName>
    </recommendedName>
</protein>
<feature type="domain" description="RNase H type-1" evidence="1">
    <location>
        <begin position="12"/>
        <end position="133"/>
    </location>
</feature>
<evidence type="ECO:0000313" key="3">
    <source>
        <dbReference type="Proteomes" id="UP000266723"/>
    </source>
</evidence>
<comment type="caution">
    <text evidence="2">The sequence shown here is derived from an EMBL/GenBank/DDBJ whole genome shotgun (WGS) entry which is preliminary data.</text>
</comment>
<dbReference type="EMBL" id="QGKV02002055">
    <property type="protein sequence ID" value="KAF3495043.1"/>
    <property type="molecule type" value="Genomic_DNA"/>
</dbReference>
<dbReference type="Pfam" id="PF13456">
    <property type="entry name" value="RVT_3"/>
    <property type="match status" value="1"/>
</dbReference>
<dbReference type="InterPro" id="IPR002156">
    <property type="entry name" value="RNaseH_domain"/>
</dbReference>
<dbReference type="PANTHER" id="PTHR47074:SF49">
    <property type="entry name" value="POLYNUCLEOTIDYL TRANSFERASE, RIBONUCLEASE H-LIKE SUPERFAMILY PROTEIN"/>
    <property type="match status" value="1"/>
</dbReference>
<reference evidence="2 3" key="1">
    <citation type="journal article" date="2020" name="BMC Genomics">
        <title>Intraspecific diversification of the crop wild relative Brassica cretica Lam. using demographic model selection.</title>
        <authorList>
            <person name="Kioukis A."/>
            <person name="Michalopoulou V.A."/>
            <person name="Briers L."/>
            <person name="Pirintsos S."/>
            <person name="Studholme D.J."/>
            <person name="Pavlidis P."/>
            <person name="Sarris P.F."/>
        </authorList>
    </citation>
    <scope>NUCLEOTIDE SEQUENCE [LARGE SCALE GENOMIC DNA]</scope>
    <source>
        <strain evidence="3">cv. PFS-1207/04</strain>
    </source>
</reference>
<evidence type="ECO:0000259" key="1">
    <source>
        <dbReference type="Pfam" id="PF13456"/>
    </source>
</evidence>
<dbReference type="InterPro" id="IPR052929">
    <property type="entry name" value="RNase_H-like_EbsB-rel"/>
</dbReference>